<dbReference type="EMBL" id="CAAALY010009736">
    <property type="protein sequence ID" value="VEL10705.1"/>
    <property type="molecule type" value="Genomic_DNA"/>
</dbReference>
<comment type="caution">
    <text evidence="1">The sequence shown here is derived from an EMBL/GenBank/DDBJ whole genome shotgun (WGS) entry which is preliminary data.</text>
</comment>
<name>A0A448WFS4_9PLAT</name>
<evidence type="ECO:0000313" key="1">
    <source>
        <dbReference type="EMBL" id="VEL10705.1"/>
    </source>
</evidence>
<accession>A0A448WFS4</accession>
<gene>
    <name evidence="1" type="ORF">PXEA_LOCUS4145</name>
</gene>
<reference evidence="1" key="1">
    <citation type="submission" date="2018-11" db="EMBL/GenBank/DDBJ databases">
        <authorList>
            <consortium name="Pathogen Informatics"/>
        </authorList>
    </citation>
    <scope>NUCLEOTIDE SEQUENCE</scope>
</reference>
<evidence type="ECO:0000313" key="2">
    <source>
        <dbReference type="Proteomes" id="UP000784294"/>
    </source>
</evidence>
<dbReference type="AlphaFoldDB" id="A0A448WFS4"/>
<proteinExistence type="predicted"/>
<sequence length="93" mass="10784">PSFRHISRHDYKLWFKPWKQRTIPQAFCGVLISETIELKLRDYYGQSKEIDAGVMKYRRSGSSKGFDFYYPQITTDGGCSTTKPASFYLLGNC</sequence>
<protein>
    <submittedName>
        <fullName evidence="1">Uncharacterized protein</fullName>
    </submittedName>
</protein>
<keyword evidence="2" id="KW-1185">Reference proteome</keyword>
<organism evidence="1 2">
    <name type="scientific">Protopolystoma xenopodis</name>
    <dbReference type="NCBI Taxonomy" id="117903"/>
    <lineage>
        <taxon>Eukaryota</taxon>
        <taxon>Metazoa</taxon>
        <taxon>Spiralia</taxon>
        <taxon>Lophotrochozoa</taxon>
        <taxon>Platyhelminthes</taxon>
        <taxon>Monogenea</taxon>
        <taxon>Polyopisthocotylea</taxon>
        <taxon>Polystomatidea</taxon>
        <taxon>Polystomatidae</taxon>
        <taxon>Protopolystoma</taxon>
    </lineage>
</organism>
<dbReference type="Proteomes" id="UP000784294">
    <property type="component" value="Unassembled WGS sequence"/>
</dbReference>
<feature type="non-terminal residue" evidence="1">
    <location>
        <position position="1"/>
    </location>
</feature>